<dbReference type="FunFam" id="3.40.50.880:FF:000003">
    <property type="entry name" value="Anthranilate synthase component II"/>
    <property type="match status" value="1"/>
</dbReference>
<feature type="domain" description="Glutamine amidotransferase" evidence="2">
    <location>
        <begin position="3"/>
        <end position="185"/>
    </location>
</feature>
<dbReference type="Pfam" id="PF00117">
    <property type="entry name" value="GATase"/>
    <property type="match status" value="1"/>
</dbReference>
<dbReference type="Proteomes" id="UP000000378">
    <property type="component" value="Chromosome"/>
</dbReference>
<evidence type="ECO:0000313" key="3">
    <source>
        <dbReference type="EMBL" id="ADI02509.1"/>
    </source>
</evidence>
<dbReference type="RefSeq" id="WP_013175911.1">
    <property type="nucleotide sequence ID" value="NC_014220.1"/>
</dbReference>
<dbReference type="GO" id="GO:0000162">
    <property type="term" value="P:L-tryptophan biosynthetic process"/>
    <property type="evidence" value="ECO:0007669"/>
    <property type="project" value="TreeGrafter"/>
</dbReference>
<keyword evidence="1" id="KW-0315">Glutamine amidotransferase</keyword>
<dbReference type="InterPro" id="IPR029062">
    <property type="entry name" value="Class_I_gatase-like"/>
</dbReference>
<gene>
    <name evidence="3" type="ordered locus">Slip_1753</name>
</gene>
<dbReference type="STRING" id="643648.Slip_1753"/>
<dbReference type="eggNOG" id="COG0512">
    <property type="taxonomic scope" value="Bacteria"/>
</dbReference>
<dbReference type="OrthoDB" id="9804328at2"/>
<protein>
    <submittedName>
        <fullName evidence="3">Response regulator receiver protein</fullName>
        <ecNumber evidence="3">4.1.3.27</ecNumber>
    </submittedName>
</protein>
<proteinExistence type="predicted"/>
<dbReference type="PROSITE" id="PS51273">
    <property type="entry name" value="GATASE_TYPE_1"/>
    <property type="match status" value="1"/>
</dbReference>
<accession>D7CP74</accession>
<keyword evidence="4" id="KW-1185">Reference proteome</keyword>
<dbReference type="Gene3D" id="3.40.50.880">
    <property type="match status" value="1"/>
</dbReference>
<dbReference type="GO" id="GO:0005829">
    <property type="term" value="C:cytosol"/>
    <property type="evidence" value="ECO:0007669"/>
    <property type="project" value="TreeGrafter"/>
</dbReference>
<reference evidence="4" key="1">
    <citation type="journal article" date="2010" name="Stand. Genomic Sci.">
        <title>Complete genome sequence of Syntrophothermus lipocalidus type strain (TGB-C1T).</title>
        <authorList>
            <consortium name="US DOE Joint Genome Institute (JGI-PGF)"/>
            <person name="Djao O."/>
            <person name="Zhang X."/>
            <person name="Lucas S."/>
            <person name="Lapidus A."/>
            <person name="Glavina Del Rio T."/>
            <person name="Nolan M."/>
            <person name="Tice H."/>
            <person name="Cheng J."/>
            <person name="Han C."/>
            <person name="Tapia R."/>
            <person name="Goodwin L."/>
            <person name="Pitluck S."/>
            <person name="Liolios K."/>
            <person name="Ivanova N."/>
            <person name="Mavromatis K."/>
            <person name="Mikhailova N."/>
            <person name="Ovchinnikova G."/>
            <person name="Pati A."/>
            <person name="Brambilla E."/>
            <person name="Chen A."/>
            <person name="Palaniappan K."/>
            <person name="Land M."/>
            <person name="Hauser L."/>
            <person name="Chang Y."/>
            <person name="Jeffries C."/>
            <person name="Rohde M."/>
            <person name="Sikorski J."/>
            <person name="Spring S."/>
            <person name="Goker M."/>
            <person name="Detter J."/>
            <person name="Woyke T."/>
            <person name="Bristow J."/>
            <person name="Eisen J."/>
            <person name="Markowitz V."/>
            <person name="Hugenholtz P."/>
            <person name="Kyrpides N."/>
            <person name="Klenk H."/>
        </authorList>
    </citation>
    <scope>NUCLEOTIDE SEQUENCE [LARGE SCALE GENOMIC DNA]</scope>
    <source>
        <strain evidence="4">DSM 12680 / TGB-C1</strain>
    </source>
</reference>
<dbReference type="CDD" id="cd01743">
    <property type="entry name" value="GATase1_Anthranilate_Synthase"/>
    <property type="match status" value="1"/>
</dbReference>
<dbReference type="EC" id="4.1.3.27" evidence="3"/>
<dbReference type="InterPro" id="IPR050472">
    <property type="entry name" value="Anth_synth/Amidotransfase"/>
</dbReference>
<dbReference type="PANTHER" id="PTHR43418">
    <property type="entry name" value="MULTIFUNCTIONAL TRYPTOPHAN BIOSYNTHESIS PROTEIN-RELATED"/>
    <property type="match status" value="1"/>
</dbReference>
<evidence type="ECO:0000313" key="4">
    <source>
        <dbReference type="Proteomes" id="UP000000378"/>
    </source>
</evidence>
<dbReference type="KEGG" id="slp:Slip_1753"/>
<dbReference type="GO" id="GO:0004049">
    <property type="term" value="F:anthranilate synthase activity"/>
    <property type="evidence" value="ECO:0007669"/>
    <property type="project" value="UniProtKB-EC"/>
</dbReference>
<dbReference type="PRINTS" id="PR00096">
    <property type="entry name" value="GATASE"/>
</dbReference>
<dbReference type="MEROPS" id="C26.955"/>
<dbReference type="AlphaFoldDB" id="D7CP74"/>
<dbReference type="InterPro" id="IPR006221">
    <property type="entry name" value="TrpG/PapA_dom"/>
</dbReference>
<dbReference type="PRINTS" id="PR00097">
    <property type="entry name" value="ANTSNTHASEII"/>
</dbReference>
<reference evidence="3 4" key="2">
    <citation type="journal article" date="2010" name="Stand. Genomic Sci.">
        <title>Complete genome sequence of Syntrophothermus lipocalidus type strain (TGB-C1).</title>
        <authorList>
            <person name="Djao O.D."/>
            <person name="Zhang X."/>
            <person name="Lucas S."/>
            <person name="Lapidus A."/>
            <person name="Del Rio T.G."/>
            <person name="Nolan M."/>
            <person name="Tice H."/>
            <person name="Cheng J.F."/>
            <person name="Han C."/>
            <person name="Tapia R."/>
            <person name="Goodwin L."/>
            <person name="Pitluck S."/>
            <person name="Liolios K."/>
            <person name="Ivanova N."/>
            <person name="Mavromatis K."/>
            <person name="Mikhailova N."/>
            <person name="Ovchinnikova G."/>
            <person name="Pati A."/>
            <person name="Brambilla E."/>
            <person name="Chen A."/>
            <person name="Palaniappan K."/>
            <person name="Land M."/>
            <person name="Hauser L."/>
            <person name="Chang Y.J."/>
            <person name="Jeffries C.D."/>
            <person name="Rohde M."/>
            <person name="Sikorski J."/>
            <person name="Spring S."/>
            <person name="Goker M."/>
            <person name="Detter J.C."/>
            <person name="Woyke T."/>
            <person name="Bristow J."/>
            <person name="Eisen J.A."/>
            <person name="Markowitz V."/>
            <person name="Hugenholtz P."/>
            <person name="Kyrpides N.C."/>
            <person name="Klenk H.P."/>
        </authorList>
    </citation>
    <scope>NUCLEOTIDE SEQUENCE [LARGE SCALE GENOMIC DNA]</scope>
    <source>
        <strain evidence="4">DSM 12680 / TGB-C1</strain>
    </source>
</reference>
<dbReference type="NCBIfam" id="TIGR00566">
    <property type="entry name" value="trpG_papA"/>
    <property type="match status" value="1"/>
</dbReference>
<dbReference type="SUPFAM" id="SSF52317">
    <property type="entry name" value="Class I glutamine amidotransferase-like"/>
    <property type="match status" value="1"/>
</dbReference>
<dbReference type="PANTHER" id="PTHR43418:SF4">
    <property type="entry name" value="MULTIFUNCTIONAL TRYPTOPHAN BIOSYNTHESIS PROTEIN"/>
    <property type="match status" value="1"/>
</dbReference>
<dbReference type="InterPro" id="IPR017926">
    <property type="entry name" value="GATASE"/>
</dbReference>
<keyword evidence="3" id="KW-0456">Lyase</keyword>
<name>D7CP74_SYNLT</name>
<sequence>MILVIDNYDSFTYNLVQYLEEQGAEVRVAKNDELELSDIEKMQPQGVVISPGPGNPDQAGITLSLIRAFSGVFPILGVCLGHQAIARAFGGDVRINWRTMHGKVSTIYHDGRGMLAGMKSPFIAARYHSLVVDATTLPVCLEVSAYSEQGEVMGIRHRHFPVEGVQFHPESIATECGKTIIANFLKCVGQLRMKD</sequence>
<evidence type="ECO:0000259" key="2">
    <source>
        <dbReference type="Pfam" id="PF00117"/>
    </source>
</evidence>
<dbReference type="HOGENOM" id="CLU_014340_1_2_9"/>
<organism evidence="3 4">
    <name type="scientific">Syntrophothermus lipocalidus (strain DSM 12680 / TGB-C1)</name>
    <dbReference type="NCBI Taxonomy" id="643648"/>
    <lineage>
        <taxon>Bacteria</taxon>
        <taxon>Bacillati</taxon>
        <taxon>Bacillota</taxon>
        <taxon>Clostridia</taxon>
        <taxon>Eubacteriales</taxon>
        <taxon>Syntrophomonadaceae</taxon>
        <taxon>Syntrophothermus</taxon>
    </lineage>
</organism>
<dbReference type="PRINTS" id="PR00099">
    <property type="entry name" value="CPSGATASE"/>
</dbReference>
<dbReference type="EMBL" id="CP002048">
    <property type="protein sequence ID" value="ADI02509.1"/>
    <property type="molecule type" value="Genomic_DNA"/>
</dbReference>
<evidence type="ECO:0000256" key="1">
    <source>
        <dbReference type="ARBA" id="ARBA00022962"/>
    </source>
</evidence>